<evidence type="ECO:0000259" key="7">
    <source>
        <dbReference type="PROSITE" id="PS50987"/>
    </source>
</evidence>
<feature type="domain" description="HTH arsR-type" evidence="7">
    <location>
        <begin position="138"/>
        <end position="231"/>
    </location>
</feature>
<keyword evidence="4" id="KW-0238">DNA-binding</keyword>
<dbReference type="InterPro" id="IPR001845">
    <property type="entry name" value="HTH_ArsR_DNA-bd_dom"/>
</dbReference>
<dbReference type="OrthoDB" id="9793058at2"/>
<protein>
    <submittedName>
        <fullName evidence="8">ArsR family transcriptional regulator</fullName>
    </submittedName>
</protein>
<dbReference type="GO" id="GO:0046872">
    <property type="term" value="F:metal ion binding"/>
    <property type="evidence" value="ECO:0007669"/>
    <property type="project" value="UniProtKB-KW"/>
</dbReference>
<proteinExistence type="predicted"/>
<keyword evidence="2" id="KW-0480">Metal-thiolate cluster</keyword>
<dbReference type="SMART" id="SM00418">
    <property type="entry name" value="HTH_ARSR"/>
    <property type="match status" value="1"/>
</dbReference>
<accession>A0A0P7YHE0</accession>
<organism evidence="8 9">
    <name type="scientific">Marinobacter excellens HL-55</name>
    <dbReference type="NCBI Taxonomy" id="1305731"/>
    <lineage>
        <taxon>Bacteria</taxon>
        <taxon>Pseudomonadati</taxon>
        <taxon>Pseudomonadota</taxon>
        <taxon>Gammaproteobacteria</taxon>
        <taxon>Pseudomonadales</taxon>
        <taxon>Marinobacteraceae</taxon>
        <taxon>Marinobacter</taxon>
    </lineage>
</organism>
<dbReference type="PANTHER" id="PTHR43428">
    <property type="entry name" value="ARSENATE REDUCTASE"/>
    <property type="match status" value="1"/>
</dbReference>
<evidence type="ECO:0000256" key="4">
    <source>
        <dbReference type="ARBA" id="ARBA00023125"/>
    </source>
</evidence>
<keyword evidence="5" id="KW-0804">Transcription</keyword>
<keyword evidence="3" id="KW-0805">Transcription regulation</keyword>
<keyword evidence="2" id="KW-0479">Metal-binding</keyword>
<dbReference type="GO" id="GO:0003677">
    <property type="term" value="F:DNA binding"/>
    <property type="evidence" value="ECO:0007669"/>
    <property type="project" value="UniProtKB-KW"/>
</dbReference>
<reference evidence="8 9" key="1">
    <citation type="submission" date="2015-09" db="EMBL/GenBank/DDBJ databases">
        <title>Identification and resolution of microdiversity through metagenomic sequencing of parallel consortia.</title>
        <authorList>
            <person name="Nelson W.C."/>
            <person name="Romine M.F."/>
            <person name="Lindemann S.R."/>
        </authorList>
    </citation>
    <scope>NUCLEOTIDE SEQUENCE [LARGE SCALE GENOMIC DNA]</scope>
    <source>
        <strain evidence="8">HL-55</strain>
    </source>
</reference>
<evidence type="ECO:0000256" key="2">
    <source>
        <dbReference type="ARBA" id="ARBA00022851"/>
    </source>
</evidence>
<dbReference type="FunFam" id="1.10.10.10:FF:000279">
    <property type="entry name" value="Transcriptional regulator, ArsR family"/>
    <property type="match status" value="1"/>
</dbReference>
<dbReference type="AlphaFoldDB" id="A0A0P7YHE0"/>
<evidence type="ECO:0000313" key="8">
    <source>
        <dbReference type="EMBL" id="KPQ29049.1"/>
    </source>
</evidence>
<dbReference type="PRINTS" id="PR00778">
    <property type="entry name" value="HTHARSR"/>
</dbReference>
<dbReference type="CDD" id="cd16345">
    <property type="entry name" value="LMWP_ArsC"/>
    <property type="match status" value="1"/>
</dbReference>
<comment type="caution">
    <text evidence="8">The sequence shown here is derived from an EMBL/GenBank/DDBJ whole genome shotgun (WGS) entry which is preliminary data.</text>
</comment>
<evidence type="ECO:0000256" key="3">
    <source>
        <dbReference type="ARBA" id="ARBA00023015"/>
    </source>
</evidence>
<dbReference type="Pfam" id="PF01451">
    <property type="entry name" value="LMWPc"/>
    <property type="match status" value="1"/>
</dbReference>
<dbReference type="PROSITE" id="PS50987">
    <property type="entry name" value="HTH_ARSR_2"/>
    <property type="match status" value="1"/>
</dbReference>
<dbReference type="CDD" id="cd00090">
    <property type="entry name" value="HTH_ARSR"/>
    <property type="match status" value="1"/>
</dbReference>
<dbReference type="GO" id="GO:0046685">
    <property type="term" value="P:response to arsenic-containing substance"/>
    <property type="evidence" value="ECO:0007669"/>
    <property type="project" value="UniProtKB-KW"/>
</dbReference>
<dbReference type="PANTHER" id="PTHR43428:SF1">
    <property type="entry name" value="ARSENATE REDUCTASE"/>
    <property type="match status" value="1"/>
</dbReference>
<dbReference type="GO" id="GO:0003700">
    <property type="term" value="F:DNA-binding transcription factor activity"/>
    <property type="evidence" value="ECO:0007669"/>
    <property type="project" value="InterPro"/>
</dbReference>
<dbReference type="InterPro" id="IPR036196">
    <property type="entry name" value="Ptyr_pPase_sf"/>
</dbReference>
<dbReference type="InterPro" id="IPR036390">
    <property type="entry name" value="WH_DNA-bd_sf"/>
</dbReference>
<dbReference type="SMART" id="SM00226">
    <property type="entry name" value="LMWPc"/>
    <property type="match status" value="1"/>
</dbReference>
<dbReference type="Proteomes" id="UP000050416">
    <property type="component" value="Unassembled WGS sequence"/>
</dbReference>
<keyword evidence="1" id="KW-0059">Arsenical resistance</keyword>
<dbReference type="InterPro" id="IPR023485">
    <property type="entry name" value="Ptyr_pPase"/>
</dbReference>
<dbReference type="InterPro" id="IPR036388">
    <property type="entry name" value="WH-like_DNA-bd_sf"/>
</dbReference>
<evidence type="ECO:0000313" key="9">
    <source>
        <dbReference type="Proteomes" id="UP000050416"/>
    </source>
</evidence>
<dbReference type="STRING" id="1305731.GCA_000934705_03319"/>
<dbReference type="Gene3D" id="1.10.10.10">
    <property type="entry name" value="Winged helix-like DNA-binding domain superfamily/Winged helix DNA-binding domain"/>
    <property type="match status" value="1"/>
</dbReference>
<gene>
    <name evidence="8" type="primary">arsR</name>
    <name evidence="8" type="ORF">HLUCCX14_08240</name>
</gene>
<dbReference type="Pfam" id="PF01022">
    <property type="entry name" value="HTH_5"/>
    <property type="match status" value="1"/>
</dbReference>
<dbReference type="NCBIfam" id="NF033788">
    <property type="entry name" value="HTH_metalloreg"/>
    <property type="match status" value="1"/>
</dbReference>
<name>A0A0P7YHE0_9GAMM</name>
<dbReference type="PATRIC" id="fig|1305731.5.peg.3553"/>
<evidence type="ECO:0000256" key="1">
    <source>
        <dbReference type="ARBA" id="ARBA00022849"/>
    </source>
</evidence>
<dbReference type="Gene3D" id="3.40.50.2300">
    <property type="match status" value="1"/>
</dbReference>
<evidence type="ECO:0000256" key="6">
    <source>
        <dbReference type="ARBA" id="ARBA00060178"/>
    </source>
</evidence>
<dbReference type="NCBIfam" id="NF007528">
    <property type="entry name" value="PRK10141.1"/>
    <property type="match status" value="1"/>
</dbReference>
<dbReference type="SUPFAM" id="SSF46785">
    <property type="entry name" value="Winged helix' DNA-binding domain"/>
    <property type="match status" value="1"/>
</dbReference>
<dbReference type="SUPFAM" id="SSF52788">
    <property type="entry name" value="Phosphotyrosine protein phosphatases I"/>
    <property type="match status" value="1"/>
</dbReference>
<dbReference type="EMBL" id="LJZQ01000009">
    <property type="protein sequence ID" value="KPQ29049.1"/>
    <property type="molecule type" value="Genomic_DNA"/>
</dbReference>
<dbReference type="InterPro" id="IPR011991">
    <property type="entry name" value="ArsR-like_HTH"/>
</dbReference>
<comment type="function">
    <text evidence="6">Binds arsenite and regulates the expression of arsenic efflux pumps. In vitro, also binds antimony and bismuth, but not arsenate.</text>
</comment>
<sequence length="254" mass="28382">MKRRVLFVCTANSARSLMAEALLRHMAGDRFEVASAGTEPAEPHHLALQVLQEAGIPVEGLYSKSLSELQGQYWDYVITLCEKAARECARVSSGAQQIAWDFPDPAEANRHATFALTLKELKERIGLFTLVHQKETGLKLADYNPVIVFKAMADDLRLAALLLIKDQGKLCVCELTEALEVSQPKVSRHLATLRDAGLLETERRGQWVYYYLNPRLPAWVGRVLDETAQSNRALIERALSQLQAMADRPVVQCP</sequence>
<evidence type="ECO:0000256" key="5">
    <source>
        <dbReference type="ARBA" id="ARBA00023163"/>
    </source>
</evidence>